<evidence type="ECO:0000313" key="3">
    <source>
        <dbReference type="EMBL" id="GCE16504.1"/>
    </source>
</evidence>
<feature type="compositionally biased region" description="Polar residues" evidence="1">
    <location>
        <begin position="19"/>
        <end position="36"/>
    </location>
</feature>
<dbReference type="EMBL" id="BIFS01000001">
    <property type="protein sequence ID" value="GCE16504.1"/>
    <property type="molecule type" value="Genomic_DNA"/>
</dbReference>
<organism evidence="3 4">
    <name type="scientific">Dictyobacter kobayashii</name>
    <dbReference type="NCBI Taxonomy" id="2014872"/>
    <lineage>
        <taxon>Bacteria</taxon>
        <taxon>Bacillati</taxon>
        <taxon>Chloroflexota</taxon>
        <taxon>Ktedonobacteria</taxon>
        <taxon>Ktedonobacterales</taxon>
        <taxon>Dictyobacteraceae</taxon>
        <taxon>Dictyobacter</taxon>
    </lineage>
</organism>
<accession>A0A402ABM6</accession>
<feature type="region of interest" description="Disordered" evidence="1">
    <location>
        <begin position="1"/>
        <end position="36"/>
    </location>
</feature>
<feature type="domain" description="Pyrroloquinoline quinone-dependent pyranose dehydrogenase beta-propeller" evidence="2">
    <location>
        <begin position="85"/>
        <end position="450"/>
    </location>
</feature>
<dbReference type="SUPFAM" id="SSF50952">
    <property type="entry name" value="Soluble quinoprotein glucose dehydrogenase"/>
    <property type="match status" value="1"/>
</dbReference>
<dbReference type="AlphaFoldDB" id="A0A402ABM6"/>
<protein>
    <recommendedName>
        <fullName evidence="2">Pyrroloquinoline quinone-dependent pyranose dehydrogenase beta-propeller domain-containing protein</fullName>
    </recommendedName>
</protein>
<dbReference type="PANTHER" id="PTHR19328">
    <property type="entry name" value="HEDGEHOG-INTERACTING PROTEIN"/>
    <property type="match status" value="1"/>
</dbReference>
<dbReference type="Gene3D" id="2.120.10.30">
    <property type="entry name" value="TolB, C-terminal domain"/>
    <property type="match status" value="1"/>
</dbReference>
<evidence type="ECO:0000259" key="2">
    <source>
        <dbReference type="Pfam" id="PF22807"/>
    </source>
</evidence>
<dbReference type="InterPro" id="IPR011042">
    <property type="entry name" value="6-blade_b-propeller_TolB-like"/>
</dbReference>
<name>A0A402ABM6_9CHLR</name>
<comment type="caution">
    <text evidence="3">The sequence shown here is derived from an EMBL/GenBank/DDBJ whole genome shotgun (WGS) entry which is preliminary data.</text>
</comment>
<dbReference type="Pfam" id="PF22807">
    <property type="entry name" value="TrAA12"/>
    <property type="match status" value="1"/>
</dbReference>
<keyword evidence="4" id="KW-1185">Reference proteome</keyword>
<dbReference type="InterPro" id="IPR011041">
    <property type="entry name" value="Quinoprot_gluc/sorb_DH_b-prop"/>
</dbReference>
<dbReference type="InterPro" id="IPR054539">
    <property type="entry name" value="Beta-prop_PDH"/>
</dbReference>
<proteinExistence type="predicted"/>
<sequence length="453" mass="49969">MLVLSNCGSSSTGNTSPPVTTRATTGSKPTATAQQTSKSAVEEILNHLTAGNQRVKVAVAADMRTGAFEQDRYLNVPPHMQIAVYARIPKARFMAITPDGDLLVSVPDEGRVVLVRAYQQGNPQISDFATGLRRPQDIVFHTIGQQTYVYISETNQIDRYRYQKGDMQAHDRQVVVSGLPDSSTAELRGAYGHELKNIALDSNDKLYVSIASTCNACLADTQSNPLRGAIYQYNADGTQGHLYAHGLRNAEGLAFVPGTNVLWVAVNNRDNILYPHQDATGQYQQRIPAYVDNHPPEEFTHVQEGANYGWPFCNPNPDQSVNHMPFDRDAEFNADGHVNCDQMQRIDKGIQAHSAPLGLTFLQDPLAPDTQRTGALISLHGSWNRTVPTGYKVAYFPWNSQAQQPEQQIDLVTGWQDSTAVWGRPVDTAIDHQGNIFISDDLSGTVYKLTYQP</sequence>
<dbReference type="PANTHER" id="PTHR19328:SF53">
    <property type="entry name" value="MEMBRANE PROTEIN"/>
    <property type="match status" value="1"/>
</dbReference>
<reference evidence="4" key="1">
    <citation type="submission" date="2018-12" db="EMBL/GenBank/DDBJ databases">
        <title>Tengunoibacter tsumagoiensis gen. nov., sp. nov., Dictyobacter kobayashii sp. nov., D. alpinus sp. nov., and D. joshuensis sp. nov. and description of Dictyobacteraceae fam. nov. within the order Ktedonobacterales isolated from Tengu-no-mugimeshi.</title>
        <authorList>
            <person name="Wang C.M."/>
            <person name="Zheng Y."/>
            <person name="Sakai Y."/>
            <person name="Toyoda A."/>
            <person name="Minakuchi Y."/>
            <person name="Abe K."/>
            <person name="Yokota A."/>
            <person name="Yabe S."/>
        </authorList>
    </citation>
    <scope>NUCLEOTIDE SEQUENCE [LARGE SCALE GENOMIC DNA]</scope>
    <source>
        <strain evidence="4">Uno11</strain>
    </source>
</reference>
<feature type="compositionally biased region" description="Low complexity" evidence="1">
    <location>
        <begin position="1"/>
        <end position="18"/>
    </location>
</feature>
<gene>
    <name evidence="3" type="ORF">KDK_03040</name>
</gene>
<dbReference type="Proteomes" id="UP000287188">
    <property type="component" value="Unassembled WGS sequence"/>
</dbReference>
<evidence type="ECO:0000313" key="4">
    <source>
        <dbReference type="Proteomes" id="UP000287188"/>
    </source>
</evidence>
<evidence type="ECO:0000256" key="1">
    <source>
        <dbReference type="SAM" id="MobiDB-lite"/>
    </source>
</evidence>